<dbReference type="GO" id="GO:0004518">
    <property type="term" value="F:nuclease activity"/>
    <property type="evidence" value="ECO:0007669"/>
    <property type="project" value="UniProtKB-KW"/>
</dbReference>
<dbReference type="GO" id="GO:0016787">
    <property type="term" value="F:hydrolase activity"/>
    <property type="evidence" value="ECO:0007669"/>
    <property type="project" value="UniProtKB-KW"/>
</dbReference>
<dbReference type="Proteomes" id="UP001347796">
    <property type="component" value="Unassembled WGS sequence"/>
</dbReference>
<accession>A0AAN8JFD5</accession>
<evidence type="ECO:0000256" key="2">
    <source>
        <dbReference type="ARBA" id="ARBA00004123"/>
    </source>
</evidence>
<comment type="caution">
    <text evidence="10">The sequence shown here is derived from an EMBL/GenBank/DDBJ whole genome shotgun (WGS) entry which is preliminary data.</text>
</comment>
<comment type="cofactor">
    <cofactor evidence="1">
        <name>a divalent metal cation</name>
        <dbReference type="ChEBI" id="CHEBI:60240"/>
    </cofactor>
</comment>
<keyword evidence="4" id="KW-0540">Nuclease</keyword>
<feature type="region of interest" description="Disordered" evidence="8">
    <location>
        <begin position="54"/>
        <end position="80"/>
    </location>
</feature>
<keyword evidence="5" id="KW-0479">Metal-binding</keyword>
<organism evidence="10 11">
    <name type="scientific">Patella caerulea</name>
    <name type="common">Rayed Mediterranean limpet</name>
    <dbReference type="NCBI Taxonomy" id="87958"/>
    <lineage>
        <taxon>Eukaryota</taxon>
        <taxon>Metazoa</taxon>
        <taxon>Spiralia</taxon>
        <taxon>Lophotrochozoa</taxon>
        <taxon>Mollusca</taxon>
        <taxon>Gastropoda</taxon>
        <taxon>Patellogastropoda</taxon>
        <taxon>Patelloidea</taxon>
        <taxon>Patellidae</taxon>
        <taxon>Patella</taxon>
    </lineage>
</organism>
<evidence type="ECO:0000256" key="5">
    <source>
        <dbReference type="ARBA" id="ARBA00022723"/>
    </source>
</evidence>
<evidence type="ECO:0000256" key="1">
    <source>
        <dbReference type="ARBA" id="ARBA00001968"/>
    </source>
</evidence>
<evidence type="ECO:0000259" key="9">
    <source>
        <dbReference type="Pfam" id="PF13359"/>
    </source>
</evidence>
<proteinExistence type="inferred from homology"/>
<dbReference type="PANTHER" id="PTHR22930">
    <property type="match status" value="1"/>
</dbReference>
<dbReference type="GO" id="GO:0005634">
    <property type="term" value="C:nucleus"/>
    <property type="evidence" value="ECO:0007669"/>
    <property type="project" value="UniProtKB-SubCell"/>
</dbReference>
<dbReference type="InterPro" id="IPR045249">
    <property type="entry name" value="HARBI1-like"/>
</dbReference>
<protein>
    <recommendedName>
        <fullName evidence="9">DDE Tnp4 domain-containing protein</fullName>
    </recommendedName>
</protein>
<comment type="similarity">
    <text evidence="3">Belongs to the HARBI1 family.</text>
</comment>
<dbReference type="GO" id="GO:0046872">
    <property type="term" value="F:metal ion binding"/>
    <property type="evidence" value="ECO:0007669"/>
    <property type="project" value="UniProtKB-KW"/>
</dbReference>
<feature type="domain" description="DDE Tnp4" evidence="9">
    <location>
        <begin position="222"/>
        <end position="375"/>
    </location>
</feature>
<gene>
    <name evidence="10" type="ORF">SNE40_017644</name>
</gene>
<reference evidence="10 11" key="1">
    <citation type="submission" date="2024-01" db="EMBL/GenBank/DDBJ databases">
        <title>The genome of the rayed Mediterranean limpet Patella caerulea (Linnaeus, 1758).</title>
        <authorList>
            <person name="Anh-Thu Weber A."/>
            <person name="Halstead-Nussloch G."/>
        </authorList>
    </citation>
    <scope>NUCLEOTIDE SEQUENCE [LARGE SCALE GENOMIC DNA]</scope>
    <source>
        <strain evidence="10">AATW-2023a</strain>
        <tissue evidence="10">Whole specimen</tissue>
    </source>
</reference>
<evidence type="ECO:0000313" key="11">
    <source>
        <dbReference type="Proteomes" id="UP001347796"/>
    </source>
</evidence>
<dbReference type="AlphaFoldDB" id="A0AAN8JFD5"/>
<dbReference type="InterPro" id="IPR027806">
    <property type="entry name" value="HARBI1_dom"/>
</dbReference>
<evidence type="ECO:0000256" key="7">
    <source>
        <dbReference type="ARBA" id="ARBA00023242"/>
    </source>
</evidence>
<evidence type="ECO:0000313" key="10">
    <source>
        <dbReference type="EMBL" id="KAK6174348.1"/>
    </source>
</evidence>
<evidence type="ECO:0000256" key="3">
    <source>
        <dbReference type="ARBA" id="ARBA00006958"/>
    </source>
</evidence>
<keyword evidence="7" id="KW-0539">Nucleus</keyword>
<feature type="compositionally biased region" description="Basic and acidic residues" evidence="8">
    <location>
        <begin position="70"/>
        <end position="80"/>
    </location>
</feature>
<dbReference type="EMBL" id="JAZGQO010000011">
    <property type="protein sequence ID" value="KAK6174348.1"/>
    <property type="molecule type" value="Genomic_DNA"/>
</dbReference>
<evidence type="ECO:0000256" key="8">
    <source>
        <dbReference type="SAM" id="MobiDB-lite"/>
    </source>
</evidence>
<dbReference type="PANTHER" id="PTHR22930:SF85">
    <property type="entry name" value="GH03217P-RELATED"/>
    <property type="match status" value="1"/>
</dbReference>
<dbReference type="Pfam" id="PF13359">
    <property type="entry name" value="DDE_Tnp_4"/>
    <property type="match status" value="1"/>
</dbReference>
<evidence type="ECO:0000256" key="6">
    <source>
        <dbReference type="ARBA" id="ARBA00022801"/>
    </source>
</evidence>
<keyword evidence="11" id="KW-1185">Reference proteome</keyword>
<comment type="subcellular location">
    <subcellularLocation>
        <location evidence="2">Nucleus</location>
    </subcellularLocation>
</comment>
<sequence>MAEPKEILTAMIPVVMDFLDIDLDDVLFSDVLSDSQIGDVVSAVVMNHYQNKVQSRAESNDKTSDEDDKNESSDDTIRVDSDPCVALPSSLPNGWSVLPPESFRAIYRISSPVFEQFLKLFIDKLIPLAIPMKVTTGKNDIRDELKLLIMLEYLGSNLPISKLSQKYNLSESGILDAVTIAISVIYQNMFLFIRWPKREDICDSALCNPLEQPGFSNCIGAIDICQVRIKTPQDNESFYVNKTGKSSVALQAVCDHKMNFLHCCTGWPGLMADTAVLKDSDIFEDVQKDTKRYFPNGTFLTGDLAYPLLDWIMTPYEETPDDSYVKYNHVHSQILDLINQTFQRLKTRFLRLNYVENNKMEEVVKIVLVCCALHNFCQNAGDIMEGEATPIEPHVSIDTFVTEAECLLRVEESAVIKRDEIKDIINSSDSIQVVHTEDDVS</sequence>
<name>A0AAN8JFD5_PATCE</name>
<evidence type="ECO:0000256" key="4">
    <source>
        <dbReference type="ARBA" id="ARBA00022722"/>
    </source>
</evidence>
<keyword evidence="6" id="KW-0378">Hydrolase</keyword>